<gene>
    <name evidence="1" type="ORF">RFULGI_LOCUS16501</name>
</gene>
<evidence type="ECO:0000313" key="1">
    <source>
        <dbReference type="EMBL" id="CAG8788400.1"/>
    </source>
</evidence>
<protein>
    <submittedName>
        <fullName evidence="1">8409_t:CDS:1</fullName>
    </submittedName>
</protein>
<name>A0A9N9JMT7_9GLOM</name>
<dbReference type="OrthoDB" id="10426611at2759"/>
<dbReference type="AlphaFoldDB" id="A0A9N9JMT7"/>
<organism evidence="1 2">
    <name type="scientific">Racocetra fulgida</name>
    <dbReference type="NCBI Taxonomy" id="60492"/>
    <lineage>
        <taxon>Eukaryota</taxon>
        <taxon>Fungi</taxon>
        <taxon>Fungi incertae sedis</taxon>
        <taxon>Mucoromycota</taxon>
        <taxon>Glomeromycotina</taxon>
        <taxon>Glomeromycetes</taxon>
        <taxon>Diversisporales</taxon>
        <taxon>Gigasporaceae</taxon>
        <taxon>Racocetra</taxon>
    </lineage>
</organism>
<reference evidence="1" key="1">
    <citation type="submission" date="2021-06" db="EMBL/GenBank/DDBJ databases">
        <authorList>
            <person name="Kallberg Y."/>
            <person name="Tangrot J."/>
            <person name="Rosling A."/>
        </authorList>
    </citation>
    <scope>NUCLEOTIDE SEQUENCE</scope>
    <source>
        <strain evidence="1">IN212</strain>
    </source>
</reference>
<sequence length="100" mass="11486">VYTVLASVSSKYVYKHNIYNAVGHQCQQKLQGLNEIEMLLRILENDETIIASMATKPAYNNEHDQDGSFIQAIFWAHRNVFSEFVVAKDMLIVDAMYKTN</sequence>
<accession>A0A9N9JMT7</accession>
<feature type="non-terminal residue" evidence="1">
    <location>
        <position position="1"/>
    </location>
</feature>
<dbReference type="Proteomes" id="UP000789396">
    <property type="component" value="Unassembled WGS sequence"/>
</dbReference>
<evidence type="ECO:0000313" key="2">
    <source>
        <dbReference type="Proteomes" id="UP000789396"/>
    </source>
</evidence>
<feature type="non-terminal residue" evidence="1">
    <location>
        <position position="100"/>
    </location>
</feature>
<proteinExistence type="predicted"/>
<keyword evidence="2" id="KW-1185">Reference proteome</keyword>
<dbReference type="EMBL" id="CAJVPZ010058792">
    <property type="protein sequence ID" value="CAG8788400.1"/>
    <property type="molecule type" value="Genomic_DNA"/>
</dbReference>
<comment type="caution">
    <text evidence="1">The sequence shown here is derived from an EMBL/GenBank/DDBJ whole genome shotgun (WGS) entry which is preliminary data.</text>
</comment>